<evidence type="ECO:0000313" key="8">
    <source>
        <dbReference type="Proteomes" id="UP001267426"/>
    </source>
</evidence>
<evidence type="ECO:0008006" key="9">
    <source>
        <dbReference type="Google" id="ProtNLM"/>
    </source>
</evidence>
<evidence type="ECO:0000256" key="3">
    <source>
        <dbReference type="ARBA" id="ARBA00022840"/>
    </source>
</evidence>
<dbReference type="EMBL" id="JAVRHT010000043">
    <property type="protein sequence ID" value="MDT0632950.1"/>
    <property type="molecule type" value="Genomic_DNA"/>
</dbReference>
<evidence type="ECO:0000256" key="4">
    <source>
        <dbReference type="SAM" id="MobiDB-lite"/>
    </source>
</evidence>
<dbReference type="InterPro" id="IPR018145">
    <property type="entry name" value="CagE_TrbE_VirB_cntrl_dom"/>
</dbReference>
<dbReference type="PANTHER" id="PTHR30121">
    <property type="entry name" value="UNCHARACTERIZED PROTEIN YJGR-RELATED"/>
    <property type="match status" value="1"/>
</dbReference>
<name>A0ABU3BUI9_9BACT</name>
<dbReference type="SUPFAM" id="SSF52540">
    <property type="entry name" value="P-loop containing nucleoside triphosphate hydrolases"/>
    <property type="match status" value="1"/>
</dbReference>
<comment type="caution">
    <text evidence="7">The sequence shown here is derived from an EMBL/GenBank/DDBJ whole genome shotgun (WGS) entry which is preliminary data.</text>
</comment>
<reference evidence="7 8" key="1">
    <citation type="submission" date="2023-09" db="EMBL/GenBank/DDBJ databases">
        <authorList>
            <person name="Rey-Velasco X."/>
        </authorList>
    </citation>
    <scope>NUCLEOTIDE SEQUENCE [LARGE SCALE GENOMIC DNA]</scope>
    <source>
        <strain evidence="7 8">F394</strain>
    </source>
</reference>
<dbReference type="Gene3D" id="3.40.50.300">
    <property type="entry name" value="P-loop containing nucleotide triphosphate hydrolases"/>
    <property type="match status" value="1"/>
</dbReference>
<evidence type="ECO:0000259" key="5">
    <source>
        <dbReference type="Pfam" id="PF03135"/>
    </source>
</evidence>
<feature type="region of interest" description="Disordered" evidence="4">
    <location>
        <begin position="849"/>
        <end position="873"/>
    </location>
</feature>
<evidence type="ECO:0000256" key="2">
    <source>
        <dbReference type="ARBA" id="ARBA00022741"/>
    </source>
</evidence>
<keyword evidence="8" id="KW-1185">Reference proteome</keyword>
<organism evidence="7 8">
    <name type="scientific">Rubrivirga litoralis</name>
    <dbReference type="NCBI Taxonomy" id="3075598"/>
    <lineage>
        <taxon>Bacteria</taxon>
        <taxon>Pseudomonadati</taxon>
        <taxon>Rhodothermota</taxon>
        <taxon>Rhodothermia</taxon>
        <taxon>Rhodothermales</taxon>
        <taxon>Rubricoccaceae</taxon>
        <taxon>Rubrivirga</taxon>
    </lineage>
</organism>
<dbReference type="Pfam" id="PF19044">
    <property type="entry name" value="P-loop_TraG"/>
    <property type="match status" value="1"/>
</dbReference>
<keyword evidence="2" id="KW-0547">Nucleotide-binding</keyword>
<dbReference type="InterPro" id="IPR051162">
    <property type="entry name" value="T4SS_component"/>
</dbReference>
<dbReference type="RefSeq" id="WP_311665355.1">
    <property type="nucleotide sequence ID" value="NZ_JAVRHT010000043.1"/>
</dbReference>
<comment type="similarity">
    <text evidence="1">Belongs to the TrbE/VirB4 family.</text>
</comment>
<dbReference type="Pfam" id="PF03135">
    <property type="entry name" value="CagE_TrbE_VirB"/>
    <property type="match status" value="1"/>
</dbReference>
<feature type="domain" description="CagE TrbE VirB component of type IV transporter system central" evidence="5">
    <location>
        <begin position="337"/>
        <end position="419"/>
    </location>
</feature>
<keyword evidence="3" id="KW-0067">ATP-binding</keyword>
<dbReference type="Gene3D" id="1.10.8.730">
    <property type="match status" value="1"/>
</dbReference>
<sequence>MSLLALSAGLTAGALAMKGLDALREHRREPAALADLLGWGFLVDDGVVLLKDGSFLCGWEYRGLDQISSTPREVDQMTDHVAAALGSLGDGWMVHVDAVRRPAVGYAPRERCHFPDPVTAYIDEVRRASYTSETDHYDTTCTLHLTYTPPAAFMNAVGRAVVKGRGEDGIDWDRLLGQFAHDARAFQDRVSSFVRVRRLGSARLLRGLHESLTGLSHGVGVPPTGAYLDYALSDQPFVGGFEPQIGDQNLRLVSVQGYPDATFSGHGGSLTALPFPYRFSTRFIPLSPSTAEDRIKRMQLGWFQKRKGAADWVQSMSKSAQGQVHTPDPAQTAFQDANAVSMLTDAAEARRVNSSGHLRFGYATSTVVVSSADAREADDRARAVLKKLRDAGFSARVEDLNAVDAFLGTLPGHGSANLRRPMLSTGNVADTMPLTAPWGGPVEVPSQFFPPGSPPLLWATAASEKGKEPGTTPFRLCLHEGDVGHTLIVGATGAGKSVLVGALVAQWRRYGNAQTYVFDVGYSHYLSGTASGARHYDLAGPDGDPVELQPLRDVDRPDVRAWAVDWLETLFELQGVRISPTDRQRVTHAVGLLADNEPVDRTMTALMVNLGDERLRDLVRPYTIEGAYGQLLDAQSDGVLDGQHQVFELSNIISMSERVLVPVLTHLFRRVEEQLTGAPTLIVIEEAWAALMKSLFAQRLRQWLLTLRKRNAAVVIVAHTVTQIREVENSSLIIESCPSRIFLPNSSAADPVNAAVYRQLGLNEAEIGVVAKGVRKQQYYFRSPSGARQFELALSPPELAFLGAPSGLSSDETKRAVREMAAEHGPAWPVEWLRRVGLDADADRLATLFSEPAPPPPGDGLPARLTSHVPPAL</sequence>
<protein>
    <recommendedName>
        <fullName evidence="9">Type IV secretion system protein VirB4</fullName>
    </recommendedName>
</protein>
<evidence type="ECO:0000259" key="6">
    <source>
        <dbReference type="Pfam" id="PF19044"/>
    </source>
</evidence>
<proteinExistence type="inferred from homology"/>
<evidence type="ECO:0000256" key="1">
    <source>
        <dbReference type="ARBA" id="ARBA00006512"/>
    </source>
</evidence>
<dbReference type="InterPro" id="IPR043964">
    <property type="entry name" value="P-loop_TraG"/>
</dbReference>
<evidence type="ECO:0000313" key="7">
    <source>
        <dbReference type="EMBL" id="MDT0632950.1"/>
    </source>
</evidence>
<dbReference type="InterPro" id="IPR027417">
    <property type="entry name" value="P-loop_NTPase"/>
</dbReference>
<accession>A0ABU3BUI9</accession>
<dbReference type="PANTHER" id="PTHR30121:SF12">
    <property type="entry name" value="TYPE IV SECRETION SYSTEM PROTEIN CAGE"/>
    <property type="match status" value="1"/>
</dbReference>
<gene>
    <name evidence="7" type="ORF">RM540_14425</name>
</gene>
<dbReference type="Proteomes" id="UP001267426">
    <property type="component" value="Unassembled WGS sequence"/>
</dbReference>
<feature type="domain" description="TraG P-loop" evidence="6">
    <location>
        <begin position="618"/>
        <end position="766"/>
    </location>
</feature>